<dbReference type="Gene3D" id="3.50.50.60">
    <property type="entry name" value="FAD/NAD(P)-binding domain"/>
    <property type="match status" value="2"/>
</dbReference>
<keyword evidence="5" id="KW-0560">Oxidoreductase</keyword>
<reference evidence="7" key="1">
    <citation type="submission" date="2021-01" db="EMBL/GenBank/DDBJ databases">
        <authorList>
            <person name="Corre E."/>
            <person name="Pelletier E."/>
            <person name="Niang G."/>
            <person name="Scheremetjew M."/>
            <person name="Finn R."/>
            <person name="Kale V."/>
            <person name="Holt S."/>
            <person name="Cochrane G."/>
            <person name="Meng A."/>
            <person name="Brown T."/>
            <person name="Cohen L."/>
        </authorList>
    </citation>
    <scope>NUCLEOTIDE SEQUENCE</scope>
    <source>
        <strain evidence="7">PLY182g</strain>
    </source>
</reference>
<dbReference type="InterPro" id="IPR000960">
    <property type="entry name" value="Flavin_mOase"/>
</dbReference>
<dbReference type="Pfam" id="PF00743">
    <property type="entry name" value="FMO-like"/>
    <property type="match status" value="2"/>
</dbReference>
<proteinExistence type="inferred from homology"/>
<evidence type="ECO:0000256" key="6">
    <source>
        <dbReference type="SAM" id="Phobius"/>
    </source>
</evidence>
<keyword evidence="4" id="KW-0521">NADP</keyword>
<keyword evidence="6" id="KW-0812">Transmembrane</keyword>
<dbReference type="PIRSF" id="PIRSF000332">
    <property type="entry name" value="FMO"/>
    <property type="match status" value="1"/>
</dbReference>
<keyword evidence="2" id="KW-0285">Flavoprotein</keyword>
<evidence type="ECO:0000256" key="5">
    <source>
        <dbReference type="ARBA" id="ARBA00023002"/>
    </source>
</evidence>
<evidence type="ECO:0000256" key="2">
    <source>
        <dbReference type="ARBA" id="ARBA00022630"/>
    </source>
</evidence>
<dbReference type="EMBL" id="HBEY01026720">
    <property type="protein sequence ID" value="CAD8609261.1"/>
    <property type="molecule type" value="Transcribed_RNA"/>
</dbReference>
<evidence type="ECO:0000313" key="7">
    <source>
        <dbReference type="EMBL" id="CAD8609261.1"/>
    </source>
</evidence>
<protein>
    <recommendedName>
        <fullName evidence="8">Flavin-containing monooxygenase</fullName>
    </recommendedName>
</protein>
<evidence type="ECO:0000256" key="4">
    <source>
        <dbReference type="ARBA" id="ARBA00022857"/>
    </source>
</evidence>
<dbReference type="GO" id="GO:0050660">
    <property type="term" value="F:flavin adenine dinucleotide binding"/>
    <property type="evidence" value="ECO:0007669"/>
    <property type="project" value="InterPro"/>
</dbReference>
<evidence type="ECO:0008006" key="8">
    <source>
        <dbReference type="Google" id="ProtNLM"/>
    </source>
</evidence>
<dbReference type="AlphaFoldDB" id="A0A7S0LD88"/>
<keyword evidence="3" id="KW-0274">FAD</keyword>
<gene>
    <name evidence="7" type="ORF">CPEL01642_LOCUS12639</name>
</gene>
<dbReference type="GO" id="GO:0004499">
    <property type="term" value="F:N,N-dimethylaniline monooxygenase activity"/>
    <property type="evidence" value="ECO:0007669"/>
    <property type="project" value="InterPro"/>
</dbReference>
<evidence type="ECO:0000256" key="3">
    <source>
        <dbReference type="ARBA" id="ARBA00022827"/>
    </source>
</evidence>
<evidence type="ECO:0000256" key="1">
    <source>
        <dbReference type="ARBA" id="ARBA00009183"/>
    </source>
</evidence>
<dbReference type="InterPro" id="IPR020946">
    <property type="entry name" value="Flavin_mOase-like"/>
</dbReference>
<sequence>MPHIDGIETFSGKMLHSSAYKDASIFKGKRVLVLGCGESGMDIAYRAVHQASEAAISIRNGMLAVPHDGWGGLPLDTLICNVAEHSYEHWWCHKHHLKWRLTTFVIRIMFFLSSGTSTGYNQWVGRVKRVERGHHILCKSVAALPYMNRPVKQKSWRRFIWWWAEPEVDRSIYSYPAVSSISGSTVTFSDGRAMDVDVLVYATGYTQSFPFLPKSANSRKEGLARGDDASLPSDHLIIEPDEPTLAFIGFVRPNVGAIPPMSELQVMWWIERMRGNIPAKRERPSYGLLGRKLVYGVDYGNYMHQVASEFGASPTLTTLCRSPCALAAYCLGQAYISFFKLQGPFESAAAWRVSRTELLQPVIQRGLAANVIFVVTMLAFGWVSLVALCVELVCTGARKIARSLGV</sequence>
<dbReference type="PANTHER" id="PTHR23023">
    <property type="entry name" value="DIMETHYLANILINE MONOOXYGENASE"/>
    <property type="match status" value="1"/>
</dbReference>
<accession>A0A7S0LD88</accession>
<comment type="similarity">
    <text evidence="1">Belongs to the FMO family.</text>
</comment>
<keyword evidence="6" id="KW-1133">Transmembrane helix</keyword>
<dbReference type="SUPFAM" id="SSF51905">
    <property type="entry name" value="FAD/NAD(P)-binding domain"/>
    <property type="match status" value="1"/>
</dbReference>
<feature type="transmembrane region" description="Helical" evidence="6">
    <location>
        <begin position="367"/>
        <end position="394"/>
    </location>
</feature>
<organism evidence="7">
    <name type="scientific">Coccolithus braarudii</name>
    <dbReference type="NCBI Taxonomy" id="221442"/>
    <lineage>
        <taxon>Eukaryota</taxon>
        <taxon>Haptista</taxon>
        <taxon>Haptophyta</taxon>
        <taxon>Prymnesiophyceae</taxon>
        <taxon>Coccolithales</taxon>
        <taxon>Coccolithaceae</taxon>
        <taxon>Coccolithus</taxon>
    </lineage>
</organism>
<dbReference type="InterPro" id="IPR036188">
    <property type="entry name" value="FAD/NAD-bd_sf"/>
</dbReference>
<keyword evidence="6" id="KW-0472">Membrane</keyword>
<dbReference type="GO" id="GO:0050661">
    <property type="term" value="F:NADP binding"/>
    <property type="evidence" value="ECO:0007669"/>
    <property type="project" value="InterPro"/>
</dbReference>
<name>A0A7S0LD88_9EUKA</name>
<dbReference type="InterPro" id="IPR050346">
    <property type="entry name" value="FMO-like"/>
</dbReference>